<comment type="caution">
    <text evidence="1">The sequence shown here is derived from an EMBL/GenBank/DDBJ whole genome shotgun (WGS) entry which is preliminary data.</text>
</comment>
<organism evidence="1 2">
    <name type="scientific">Eumeta variegata</name>
    <name type="common">Bagworm moth</name>
    <name type="synonym">Eumeta japonica</name>
    <dbReference type="NCBI Taxonomy" id="151549"/>
    <lineage>
        <taxon>Eukaryota</taxon>
        <taxon>Metazoa</taxon>
        <taxon>Ecdysozoa</taxon>
        <taxon>Arthropoda</taxon>
        <taxon>Hexapoda</taxon>
        <taxon>Insecta</taxon>
        <taxon>Pterygota</taxon>
        <taxon>Neoptera</taxon>
        <taxon>Endopterygota</taxon>
        <taxon>Lepidoptera</taxon>
        <taxon>Glossata</taxon>
        <taxon>Ditrysia</taxon>
        <taxon>Tineoidea</taxon>
        <taxon>Psychidae</taxon>
        <taxon>Oiketicinae</taxon>
        <taxon>Eumeta</taxon>
    </lineage>
</organism>
<accession>A0A4C1Z3A7</accession>
<sequence length="181" mass="20701">MQFGGAAVSNYSEAETYIVRLLQGYNAISLADDSHADKFLKHLKQCRAAAFVTVVVVSLMVEWRLRKGRSSKLALLIPGSTRSVSGRRGSARIARVSYPQNATWSLRKVKVRQSFPIMDRTRYFRRGRRALRSDVLRLMRFGFINNCNCITVSFAIAPSRILNFEKNELRHFAVDETRRVD</sequence>
<dbReference type="EMBL" id="BGZK01001496">
    <property type="protein sequence ID" value="GBP81107.1"/>
    <property type="molecule type" value="Genomic_DNA"/>
</dbReference>
<dbReference type="AlphaFoldDB" id="A0A4C1Z3A7"/>
<evidence type="ECO:0000313" key="2">
    <source>
        <dbReference type="Proteomes" id="UP000299102"/>
    </source>
</evidence>
<proteinExistence type="predicted"/>
<gene>
    <name evidence="1" type="ORF">EVAR_63412_1</name>
</gene>
<reference evidence="1 2" key="1">
    <citation type="journal article" date="2019" name="Commun. Biol.">
        <title>The bagworm genome reveals a unique fibroin gene that provides high tensile strength.</title>
        <authorList>
            <person name="Kono N."/>
            <person name="Nakamura H."/>
            <person name="Ohtoshi R."/>
            <person name="Tomita M."/>
            <person name="Numata K."/>
            <person name="Arakawa K."/>
        </authorList>
    </citation>
    <scope>NUCLEOTIDE SEQUENCE [LARGE SCALE GENOMIC DNA]</scope>
</reference>
<keyword evidence="2" id="KW-1185">Reference proteome</keyword>
<evidence type="ECO:0000313" key="1">
    <source>
        <dbReference type="EMBL" id="GBP81107.1"/>
    </source>
</evidence>
<dbReference type="Proteomes" id="UP000299102">
    <property type="component" value="Unassembled WGS sequence"/>
</dbReference>
<protein>
    <submittedName>
        <fullName evidence="1">Uncharacterized protein</fullName>
    </submittedName>
</protein>
<name>A0A4C1Z3A7_EUMVA</name>